<name>A0ABN8YQA7_RANTA</name>
<gene>
    <name evidence="2" type="ORF">MRATA1EN1_LOCUS11763</name>
</gene>
<dbReference type="EMBL" id="OX459957">
    <property type="protein sequence ID" value="CAI9162801.1"/>
    <property type="molecule type" value="Genomic_DNA"/>
</dbReference>
<accession>A0ABN8YQA7</accession>
<organism evidence="2 3">
    <name type="scientific">Rangifer tarandus platyrhynchus</name>
    <name type="common">Svalbard reindeer</name>
    <dbReference type="NCBI Taxonomy" id="3082113"/>
    <lineage>
        <taxon>Eukaryota</taxon>
        <taxon>Metazoa</taxon>
        <taxon>Chordata</taxon>
        <taxon>Craniata</taxon>
        <taxon>Vertebrata</taxon>
        <taxon>Euteleostomi</taxon>
        <taxon>Mammalia</taxon>
        <taxon>Eutheria</taxon>
        <taxon>Laurasiatheria</taxon>
        <taxon>Artiodactyla</taxon>
        <taxon>Ruminantia</taxon>
        <taxon>Pecora</taxon>
        <taxon>Cervidae</taxon>
        <taxon>Odocoileinae</taxon>
        <taxon>Rangifer</taxon>
    </lineage>
</organism>
<dbReference type="Proteomes" id="UP001176941">
    <property type="component" value="Chromosome 21"/>
</dbReference>
<evidence type="ECO:0000256" key="1">
    <source>
        <dbReference type="SAM" id="MobiDB-lite"/>
    </source>
</evidence>
<evidence type="ECO:0000313" key="2">
    <source>
        <dbReference type="EMBL" id="CAI9162801.1"/>
    </source>
</evidence>
<sequence>MGTRDAGGRGPAPAARRGQAWGGELRAVVCGLAGLLVPGRAAGVGEGRGEPEAFARSSAVRPAGKTELKGLEDAGAGGT</sequence>
<feature type="region of interest" description="Disordered" evidence="1">
    <location>
        <begin position="1"/>
        <end position="20"/>
    </location>
</feature>
<reference evidence="2" key="1">
    <citation type="submission" date="2023-04" db="EMBL/GenBank/DDBJ databases">
        <authorList>
            <consortium name="ELIXIR-Norway"/>
        </authorList>
    </citation>
    <scope>NUCLEOTIDE SEQUENCE [LARGE SCALE GENOMIC DNA]</scope>
</reference>
<feature type="region of interest" description="Disordered" evidence="1">
    <location>
        <begin position="44"/>
        <end position="79"/>
    </location>
</feature>
<protein>
    <submittedName>
        <fullName evidence="2">Uncharacterized protein</fullName>
    </submittedName>
</protein>
<feature type="compositionally biased region" description="Low complexity" evidence="1">
    <location>
        <begin position="11"/>
        <end position="20"/>
    </location>
</feature>
<proteinExistence type="predicted"/>
<evidence type="ECO:0000313" key="3">
    <source>
        <dbReference type="Proteomes" id="UP001176941"/>
    </source>
</evidence>
<keyword evidence="3" id="KW-1185">Reference proteome</keyword>